<dbReference type="PANTHER" id="PTHR34389:SF2">
    <property type="entry name" value="L-RHAMNOSE MUTAROTASE"/>
    <property type="match status" value="1"/>
</dbReference>
<evidence type="ECO:0000256" key="3">
    <source>
        <dbReference type="ARBA" id="ARBA00023277"/>
    </source>
</evidence>
<dbReference type="GO" id="GO:0005737">
    <property type="term" value="C:cytoplasm"/>
    <property type="evidence" value="ECO:0007669"/>
    <property type="project" value="InterPro"/>
</dbReference>
<dbReference type="PANTHER" id="PTHR34389">
    <property type="entry name" value="L-RHAMNOSE MUTAROTASE"/>
    <property type="match status" value="1"/>
</dbReference>
<dbReference type="RefSeq" id="WP_055095393.1">
    <property type="nucleotide sequence ID" value="NZ_JRLF01000011.1"/>
</dbReference>
<comment type="caution">
    <text evidence="6">The sequence shown here is derived from an EMBL/GenBank/DDBJ whole genome shotgun (WGS) entry which is preliminary data.</text>
</comment>
<dbReference type="OrthoDB" id="9799608at2"/>
<dbReference type="PATRIC" id="fig|362413.3.peg.767"/>
<accession>A0A0Q0S3Q5</accession>
<keyword evidence="3" id="KW-0119">Carbohydrate metabolism</keyword>
<evidence type="ECO:0000313" key="6">
    <source>
        <dbReference type="EMBL" id="KQB40102.1"/>
    </source>
</evidence>
<reference evidence="6 7" key="1">
    <citation type="submission" date="2014-09" db="EMBL/GenBank/DDBJ databases">
        <title>Genome sequence of Flavobacterium aquidurense RC62.</title>
        <authorList>
            <person name="Kim J.F."/>
            <person name="Kwak M.-J."/>
        </authorList>
    </citation>
    <scope>NUCLEOTIDE SEQUENCE [LARGE SCALE GENOMIC DNA]</scope>
    <source>
        <strain evidence="6 7">RC62</strain>
    </source>
</reference>
<gene>
    <name evidence="6" type="ORF">RC62_786</name>
</gene>
<evidence type="ECO:0000256" key="2">
    <source>
        <dbReference type="ARBA" id="ARBA00023235"/>
    </source>
</evidence>
<keyword evidence="2" id="KW-0413">Isomerase</keyword>
<sequence>MENNNTIRNAFTMKLKPGFEAEYKVRHDQIWPELQALLSDTGIQDYSIFLDEKTLTLFAVQKLSKDFDSAYLPNHPIVKKWWNYMADIMETNPDHSPITNPLKEVFHLD</sequence>
<dbReference type="EC" id="5.1.3.32" evidence="5"/>
<dbReference type="EMBL" id="JRLF01000011">
    <property type="protein sequence ID" value="KQB40102.1"/>
    <property type="molecule type" value="Genomic_DNA"/>
</dbReference>
<protein>
    <recommendedName>
        <fullName evidence="5">L-rhamnose mutarotase</fullName>
        <ecNumber evidence="5">5.1.3.32</ecNumber>
    </recommendedName>
</protein>
<dbReference type="SUPFAM" id="SSF54909">
    <property type="entry name" value="Dimeric alpha+beta barrel"/>
    <property type="match status" value="1"/>
</dbReference>
<dbReference type="GO" id="GO:0019301">
    <property type="term" value="P:rhamnose catabolic process"/>
    <property type="evidence" value="ECO:0007669"/>
    <property type="project" value="UniProtKB-UniRule"/>
</dbReference>
<dbReference type="InterPro" id="IPR013448">
    <property type="entry name" value="L-rhamnose_mutarotase"/>
</dbReference>
<dbReference type="STRING" id="362413.RC62_786"/>
<evidence type="ECO:0000256" key="1">
    <source>
        <dbReference type="ARBA" id="ARBA00022490"/>
    </source>
</evidence>
<dbReference type="NCBIfam" id="TIGR02625">
    <property type="entry name" value="YiiL_rotase"/>
    <property type="match status" value="1"/>
</dbReference>
<evidence type="ECO:0000256" key="4">
    <source>
        <dbReference type="ARBA" id="ARBA00023308"/>
    </source>
</evidence>
<keyword evidence="1" id="KW-0963">Cytoplasm</keyword>
<evidence type="ECO:0000313" key="7">
    <source>
        <dbReference type="Proteomes" id="UP000050443"/>
    </source>
</evidence>
<dbReference type="InterPro" id="IPR011008">
    <property type="entry name" value="Dimeric_a/b-barrel"/>
</dbReference>
<dbReference type="HAMAP" id="MF_01663">
    <property type="entry name" value="L_rham_rotase"/>
    <property type="match status" value="1"/>
</dbReference>
<dbReference type="Proteomes" id="UP000050443">
    <property type="component" value="Unassembled WGS sequence"/>
</dbReference>
<keyword evidence="4" id="KW-0684">Rhamnose metabolism</keyword>
<name>A0A0Q0S3Q5_9FLAO</name>
<organism evidence="6 7">
    <name type="scientific">Flavobacterium aquidurense</name>
    <dbReference type="NCBI Taxonomy" id="362413"/>
    <lineage>
        <taxon>Bacteria</taxon>
        <taxon>Pseudomonadati</taxon>
        <taxon>Bacteroidota</taxon>
        <taxon>Flavobacteriia</taxon>
        <taxon>Flavobacteriales</taxon>
        <taxon>Flavobacteriaceae</taxon>
        <taxon>Flavobacterium</taxon>
    </lineage>
</organism>
<dbReference type="InterPro" id="IPR008000">
    <property type="entry name" value="Rham/fucose_mutarotase"/>
</dbReference>
<proteinExistence type="inferred from homology"/>
<dbReference type="Pfam" id="PF05336">
    <property type="entry name" value="rhaM"/>
    <property type="match status" value="1"/>
</dbReference>
<dbReference type="GO" id="GO:0062192">
    <property type="term" value="F:L-rhamnose mutarotase activity"/>
    <property type="evidence" value="ECO:0007669"/>
    <property type="project" value="UniProtKB-UniRule"/>
</dbReference>
<dbReference type="AlphaFoldDB" id="A0A0Q0S3Q5"/>
<dbReference type="Gene3D" id="3.30.70.100">
    <property type="match status" value="1"/>
</dbReference>
<evidence type="ECO:0000256" key="5">
    <source>
        <dbReference type="NCBIfam" id="TIGR02625"/>
    </source>
</evidence>